<dbReference type="PANTHER" id="PTHR33823">
    <property type="entry name" value="RNA POLYMERASE-BINDING TRANSCRIPTION FACTOR DKSA-RELATED"/>
    <property type="match status" value="1"/>
</dbReference>
<keyword evidence="2" id="KW-0863">Zinc-finger</keyword>
<evidence type="ECO:0000259" key="6">
    <source>
        <dbReference type="Pfam" id="PF01258"/>
    </source>
</evidence>
<evidence type="ECO:0000256" key="4">
    <source>
        <dbReference type="PROSITE-ProRule" id="PRU00510"/>
    </source>
</evidence>
<dbReference type="InterPro" id="IPR037187">
    <property type="entry name" value="DnaK_N"/>
</dbReference>
<proteinExistence type="predicted"/>
<dbReference type="PANTHER" id="PTHR33823:SF4">
    <property type="entry name" value="GENERAL STRESS PROTEIN 16O"/>
    <property type="match status" value="1"/>
</dbReference>
<evidence type="ECO:0000256" key="1">
    <source>
        <dbReference type="ARBA" id="ARBA00022723"/>
    </source>
</evidence>
<reference evidence="7 8" key="1">
    <citation type="submission" date="2019-03" db="EMBL/GenBank/DDBJ databases">
        <title>Draft Genome Sequence of Massilia arenosa sp. nov., a Novel Massilia Species Isolated from a Sandy-loam Maize Soil.</title>
        <authorList>
            <person name="Raths R."/>
            <person name="Peta V."/>
            <person name="Bucking H."/>
        </authorList>
    </citation>
    <scope>NUCLEOTIDE SEQUENCE [LARGE SCALE GENOMIC DNA]</scope>
    <source>
        <strain evidence="7 8">MC02</strain>
    </source>
</reference>
<comment type="caution">
    <text evidence="7">The sequence shown here is derived from an EMBL/GenBank/DDBJ whole genome shotgun (WGS) entry which is preliminary data.</text>
</comment>
<dbReference type="SUPFAM" id="SSF109635">
    <property type="entry name" value="DnaK suppressor protein DksA, alpha-hairpin domain"/>
    <property type="match status" value="1"/>
</dbReference>
<keyword evidence="8" id="KW-1185">Reference proteome</keyword>
<evidence type="ECO:0000256" key="5">
    <source>
        <dbReference type="SAM" id="MobiDB-lite"/>
    </source>
</evidence>
<evidence type="ECO:0000313" key="8">
    <source>
        <dbReference type="Proteomes" id="UP000298438"/>
    </source>
</evidence>
<organism evidence="7 8">
    <name type="scientific">Zemynaea arenosa</name>
    <dbReference type="NCBI Taxonomy" id="2561931"/>
    <lineage>
        <taxon>Bacteria</taxon>
        <taxon>Pseudomonadati</taxon>
        <taxon>Pseudomonadota</taxon>
        <taxon>Betaproteobacteria</taxon>
        <taxon>Burkholderiales</taxon>
        <taxon>Oxalobacteraceae</taxon>
        <taxon>Telluria group</taxon>
        <taxon>Zemynaea</taxon>
    </lineage>
</organism>
<dbReference type="Proteomes" id="UP000298438">
    <property type="component" value="Unassembled WGS sequence"/>
</dbReference>
<dbReference type="EMBL" id="SPVF01000221">
    <property type="protein sequence ID" value="TFW16017.1"/>
    <property type="molecule type" value="Genomic_DNA"/>
</dbReference>
<name>A0A4Y9S8Y6_9BURK</name>
<sequence length="125" mass="13816">MPLTHDQREQLRRQLEQRRAELEEQAAADPINRDEMPIADQEFSPADAATNRLLTDLALGDAGRHLSALALVRNALTRLHEGSYGLCEACGNDIGFARLQARPEAQLCIACQSRAEKRGIADQPL</sequence>
<dbReference type="PROSITE" id="PS51128">
    <property type="entry name" value="ZF_DKSA_2"/>
    <property type="match status" value="1"/>
</dbReference>
<evidence type="ECO:0000256" key="2">
    <source>
        <dbReference type="ARBA" id="ARBA00022771"/>
    </source>
</evidence>
<evidence type="ECO:0000313" key="7">
    <source>
        <dbReference type="EMBL" id="TFW16017.1"/>
    </source>
</evidence>
<accession>A0A4Y9S8Y6</accession>
<evidence type="ECO:0000256" key="3">
    <source>
        <dbReference type="ARBA" id="ARBA00022833"/>
    </source>
</evidence>
<dbReference type="InterPro" id="IPR020458">
    <property type="entry name" value="Znf_DskA_TraR_CS"/>
</dbReference>
<dbReference type="PROSITE" id="PS01102">
    <property type="entry name" value="ZF_DKSA_1"/>
    <property type="match status" value="1"/>
</dbReference>
<dbReference type="Gene3D" id="1.20.120.910">
    <property type="entry name" value="DksA, coiled-coil domain"/>
    <property type="match status" value="1"/>
</dbReference>
<keyword evidence="3" id="KW-0862">Zinc</keyword>
<feature type="zinc finger region" description="dksA C4-type" evidence="4">
    <location>
        <begin position="87"/>
        <end position="111"/>
    </location>
</feature>
<gene>
    <name evidence="7" type="ORF">E4L96_17270</name>
</gene>
<protein>
    <submittedName>
        <fullName evidence="7">TraR/DksA family transcriptional regulator</fullName>
    </submittedName>
</protein>
<dbReference type="InterPro" id="IPR000962">
    <property type="entry name" value="Znf_DskA_TraR"/>
</dbReference>
<feature type="domain" description="Zinc finger DksA/TraR C4-type" evidence="6">
    <location>
        <begin position="82"/>
        <end position="117"/>
    </location>
</feature>
<dbReference type="Pfam" id="PF01258">
    <property type="entry name" value="zf-dskA_traR"/>
    <property type="match status" value="1"/>
</dbReference>
<dbReference type="SUPFAM" id="SSF57716">
    <property type="entry name" value="Glucocorticoid receptor-like (DNA-binding domain)"/>
    <property type="match status" value="1"/>
</dbReference>
<dbReference type="RefSeq" id="WP_135208457.1">
    <property type="nucleotide sequence ID" value="NZ_SPVF01000221.1"/>
</dbReference>
<feature type="region of interest" description="Disordered" evidence="5">
    <location>
        <begin position="17"/>
        <end position="44"/>
    </location>
</feature>
<dbReference type="GO" id="GO:0008270">
    <property type="term" value="F:zinc ion binding"/>
    <property type="evidence" value="ECO:0007669"/>
    <property type="project" value="UniProtKB-KW"/>
</dbReference>
<dbReference type="AlphaFoldDB" id="A0A4Y9S8Y6"/>
<dbReference type="OrthoDB" id="9811543at2"/>
<keyword evidence="1" id="KW-0479">Metal-binding</keyword>